<keyword evidence="3" id="KW-0520">NAD</keyword>
<dbReference type="Pfam" id="PF08240">
    <property type="entry name" value="ADH_N"/>
    <property type="match status" value="1"/>
</dbReference>
<feature type="domain" description="Enoyl reductase (ER)" evidence="4">
    <location>
        <begin position="20"/>
        <end position="314"/>
    </location>
</feature>
<proteinExistence type="inferred from homology"/>
<accession>A0ABM3GXH2</accession>
<dbReference type="InterPro" id="IPR036291">
    <property type="entry name" value="NAD(P)-bd_dom_sf"/>
</dbReference>
<evidence type="ECO:0000256" key="1">
    <source>
        <dbReference type="ARBA" id="ARBA00010371"/>
    </source>
</evidence>
<sequence>MAANSAVPAKMKAWVYREHGDVATVLRLDSELEVPEVQEGQVLVKVLAAALNPADTKRVNGVFQPPGFALPAVPGYDLAGIVVKVGRKVKDLKVGDEVYGFMLHAKKDGTLAEYAAVEEAFLALKPKKLSFEEAASLPGVIQTAYGGLERAGLSRGKSVLVLGGAGGVGTITIQLAKEIFGASRVAATSSTGKLDLLKSLGADLAIDYTKVNFEDLPEKFDVVYDTVGQSAKAVKAVKPGGSVVEIVELDKELPPPAFSFRATSDRWTLEKVKPLLESGKVKPVIDPKSPFPFAQVIEAFSYLQTGRATGKVVIHPVP</sequence>
<name>A0ABM3GXH2_9MYRT</name>
<organism evidence="5 6">
    <name type="scientific">Rhodamnia argentea</name>
    <dbReference type="NCBI Taxonomy" id="178133"/>
    <lineage>
        <taxon>Eukaryota</taxon>
        <taxon>Viridiplantae</taxon>
        <taxon>Streptophyta</taxon>
        <taxon>Embryophyta</taxon>
        <taxon>Tracheophyta</taxon>
        <taxon>Spermatophyta</taxon>
        <taxon>Magnoliopsida</taxon>
        <taxon>eudicotyledons</taxon>
        <taxon>Gunneridae</taxon>
        <taxon>Pentapetalae</taxon>
        <taxon>rosids</taxon>
        <taxon>malvids</taxon>
        <taxon>Myrtales</taxon>
        <taxon>Myrtaceae</taxon>
        <taxon>Myrtoideae</taxon>
        <taxon>Myrteae</taxon>
        <taxon>Australasian group</taxon>
        <taxon>Rhodamnia</taxon>
    </lineage>
</organism>
<dbReference type="PROSITE" id="PS01162">
    <property type="entry name" value="QOR_ZETA_CRYSTAL"/>
    <property type="match status" value="1"/>
</dbReference>
<dbReference type="CDD" id="cd05289">
    <property type="entry name" value="MDR_like_2"/>
    <property type="match status" value="1"/>
</dbReference>
<protein>
    <submittedName>
        <fullName evidence="6">2-methylene-furan-3-one reductase-like</fullName>
    </submittedName>
</protein>
<keyword evidence="2" id="KW-0560">Oxidoreductase</keyword>
<reference evidence="6" key="1">
    <citation type="submission" date="2025-08" db="UniProtKB">
        <authorList>
            <consortium name="RefSeq"/>
        </authorList>
    </citation>
    <scope>IDENTIFICATION</scope>
    <source>
        <tissue evidence="6">Leaf</tissue>
    </source>
</reference>
<dbReference type="InterPro" id="IPR011032">
    <property type="entry name" value="GroES-like_sf"/>
</dbReference>
<dbReference type="PANTHER" id="PTHR44573">
    <property type="entry name" value="NADPH-DEPENDENT ALKENAL/ONE OXIDOREDUCTASE, CHLOROPLASTIC"/>
    <property type="match status" value="1"/>
</dbReference>
<keyword evidence="5" id="KW-1185">Reference proteome</keyword>
<dbReference type="Gene3D" id="3.90.180.10">
    <property type="entry name" value="Medium-chain alcohol dehydrogenases, catalytic domain"/>
    <property type="match status" value="1"/>
</dbReference>
<evidence type="ECO:0000313" key="5">
    <source>
        <dbReference type="Proteomes" id="UP000827889"/>
    </source>
</evidence>
<gene>
    <name evidence="6" type="primary">LOC115733270</name>
</gene>
<dbReference type="PANTHER" id="PTHR44573:SF1">
    <property type="entry name" value="NADPH-DEPENDENT ALKENAL_ONE OXIDOREDUCTASE, CHLOROPLASTIC"/>
    <property type="match status" value="1"/>
</dbReference>
<dbReference type="Proteomes" id="UP000827889">
    <property type="component" value="Chromosome 11"/>
</dbReference>
<evidence type="ECO:0000259" key="4">
    <source>
        <dbReference type="SMART" id="SM00829"/>
    </source>
</evidence>
<comment type="similarity">
    <text evidence="1">Belongs to the zinc-containing alcohol dehydrogenase family. Quinone oxidoreductase subfamily.</text>
</comment>
<dbReference type="InterPro" id="IPR044626">
    <property type="entry name" value="AOR-like"/>
</dbReference>
<dbReference type="InterPro" id="IPR013154">
    <property type="entry name" value="ADH-like_N"/>
</dbReference>
<dbReference type="RefSeq" id="XP_048129071.1">
    <property type="nucleotide sequence ID" value="XM_048273114.1"/>
</dbReference>
<dbReference type="Gene3D" id="3.40.50.720">
    <property type="entry name" value="NAD(P)-binding Rossmann-like Domain"/>
    <property type="match status" value="1"/>
</dbReference>
<dbReference type="InterPro" id="IPR020843">
    <property type="entry name" value="ER"/>
</dbReference>
<evidence type="ECO:0000313" key="6">
    <source>
        <dbReference type="RefSeq" id="XP_048129071.1"/>
    </source>
</evidence>
<dbReference type="SMART" id="SM00829">
    <property type="entry name" value="PKS_ER"/>
    <property type="match status" value="1"/>
</dbReference>
<dbReference type="InterPro" id="IPR002364">
    <property type="entry name" value="Quin_OxRdtase/zeta-crystal_CS"/>
</dbReference>
<evidence type="ECO:0000256" key="2">
    <source>
        <dbReference type="ARBA" id="ARBA00023002"/>
    </source>
</evidence>
<dbReference type="GeneID" id="115733270"/>
<evidence type="ECO:0000256" key="3">
    <source>
        <dbReference type="ARBA" id="ARBA00023027"/>
    </source>
</evidence>
<dbReference type="SUPFAM" id="SSF50129">
    <property type="entry name" value="GroES-like"/>
    <property type="match status" value="1"/>
</dbReference>
<dbReference type="Pfam" id="PF13602">
    <property type="entry name" value="ADH_zinc_N_2"/>
    <property type="match status" value="1"/>
</dbReference>
<dbReference type="SUPFAM" id="SSF51735">
    <property type="entry name" value="NAD(P)-binding Rossmann-fold domains"/>
    <property type="match status" value="1"/>
</dbReference>